<dbReference type="OMA" id="NQNANMM"/>
<feature type="compositionally biased region" description="Low complexity" evidence="5">
    <location>
        <begin position="562"/>
        <end position="572"/>
    </location>
</feature>
<dbReference type="PANTHER" id="PTHR13510:SF44">
    <property type="entry name" value="RABENOSYN-5"/>
    <property type="match status" value="1"/>
</dbReference>
<protein>
    <recommendedName>
        <fullName evidence="6">FYVE-type domain-containing protein</fullName>
    </recommendedName>
</protein>
<dbReference type="EnsemblProtists" id="PYU1_T000541">
    <property type="protein sequence ID" value="PYU1_T000541"/>
    <property type="gene ID" value="PYU1_G000541"/>
</dbReference>
<dbReference type="SUPFAM" id="SSF57903">
    <property type="entry name" value="FYVE/PHD zinc finger"/>
    <property type="match status" value="1"/>
</dbReference>
<reference evidence="8" key="1">
    <citation type="journal article" date="2010" name="Genome Biol.">
        <title>Genome sequence of the necrotrophic plant pathogen Pythium ultimum reveals original pathogenicity mechanisms and effector repertoire.</title>
        <authorList>
            <person name="Levesque C.A."/>
            <person name="Brouwer H."/>
            <person name="Cano L."/>
            <person name="Hamilton J.P."/>
            <person name="Holt C."/>
            <person name="Huitema E."/>
            <person name="Raffaele S."/>
            <person name="Robideau G.P."/>
            <person name="Thines M."/>
            <person name="Win J."/>
            <person name="Zerillo M.M."/>
            <person name="Beakes G.W."/>
            <person name="Boore J.L."/>
            <person name="Busam D."/>
            <person name="Dumas B."/>
            <person name="Ferriera S."/>
            <person name="Fuerstenberg S.I."/>
            <person name="Gachon C.M."/>
            <person name="Gaulin E."/>
            <person name="Govers F."/>
            <person name="Grenville-Briggs L."/>
            <person name="Horner N."/>
            <person name="Hostetler J."/>
            <person name="Jiang R.H."/>
            <person name="Johnson J."/>
            <person name="Krajaejun T."/>
            <person name="Lin H."/>
            <person name="Meijer H.J."/>
            <person name="Moore B."/>
            <person name="Morris P."/>
            <person name="Phuntmart V."/>
            <person name="Puiu D."/>
            <person name="Shetty J."/>
            <person name="Stajich J.E."/>
            <person name="Tripathy S."/>
            <person name="Wawra S."/>
            <person name="van West P."/>
            <person name="Whitty B.R."/>
            <person name="Coutinho P.M."/>
            <person name="Henrissat B."/>
            <person name="Martin F."/>
            <person name="Thomas P.D."/>
            <person name="Tyler B.M."/>
            <person name="De Vries R.P."/>
            <person name="Kamoun S."/>
            <person name="Yandell M."/>
            <person name="Tisserat N."/>
            <person name="Buell C.R."/>
        </authorList>
    </citation>
    <scope>NUCLEOTIDE SEQUENCE</scope>
    <source>
        <strain evidence="8">DAOM:BR144</strain>
    </source>
</reference>
<dbReference type="InterPro" id="IPR013083">
    <property type="entry name" value="Znf_RING/FYVE/PHD"/>
</dbReference>
<evidence type="ECO:0000256" key="2">
    <source>
        <dbReference type="ARBA" id="ARBA00022771"/>
    </source>
</evidence>
<keyword evidence="2 4" id="KW-0863">Zinc-finger</keyword>
<feature type="compositionally biased region" description="Low complexity" evidence="5">
    <location>
        <begin position="89"/>
        <end position="101"/>
    </location>
</feature>
<sequence length="623" mass="68596">MHLRFPLPAGYFPKFELTPDETMAFQSLVTDIVKETRRDQLHYVRDGKMSIDSRTWKLAKSKERLHVYRRRSANGPGQLGLYGAAGTNESMSSLSRSGSESSVDDLSRRMASASVSSSNRGSFSYDDVSRKSIAPSVLGFGLIEGSVDDIIYGLHESSTEEMKTMASFLGDDSLIDCAVLHTLRLTKSTYLGLKWKLTRSLGGNRDVCFAEYVGIAVDSHGERYGFHVLESVPVGNCPPFADNSIVRTNMSFCYLFRESSQPGLVDVFMEGAFDSTADALTAGGVGDNRSAMEMLFGLDTAFQAAEAKKLSSLVALMASQPKAKASSTHCSICRAKPGLLSSHLTCQGCGCVICTKCRVKKQTFSRKGKIKVSCCKICLVNVKDTSPFEGVTFEKQPLQALQKKKSAASLSNAPSRPPLSGGHTESHQQKLLQRHNSNGSAAETEYSQSMQSWPSSSVSSTYSDLDDQSYYPTLQQTPEEHGSQMVLMDRKRMAAADAGPGYGFQQRSQHQPPQQQQQLARYGSQNQLVQSNQHQMHYLPQQQPTTSHMTPLHAGYAPPPQQQQQGYAPQQQHIGGAYSNSNNNNQTRAGLYNQMLELQMAAERAYNMANQNATYMHTTQQHR</sequence>
<reference evidence="7" key="3">
    <citation type="submission" date="2015-02" db="UniProtKB">
        <authorList>
            <consortium name="EnsemblProtists"/>
        </authorList>
    </citation>
    <scope>IDENTIFICATION</scope>
    <source>
        <strain evidence="7">DAOM BR144</strain>
    </source>
</reference>
<proteinExistence type="predicted"/>
<dbReference type="eggNOG" id="ENOG502QWIU">
    <property type="taxonomic scope" value="Eukaryota"/>
</dbReference>
<dbReference type="HOGENOM" id="CLU_015303_1_2_1"/>
<dbReference type="Gene3D" id="3.30.40.10">
    <property type="entry name" value="Zinc/RING finger domain, C3HC4 (zinc finger)"/>
    <property type="match status" value="1"/>
</dbReference>
<dbReference type="VEuPathDB" id="FungiDB:PYU1_G000541"/>
<dbReference type="Proteomes" id="UP000019132">
    <property type="component" value="Unassembled WGS sequence"/>
</dbReference>
<keyword evidence="8" id="KW-1185">Reference proteome</keyword>
<keyword evidence="1" id="KW-0479">Metal-binding</keyword>
<evidence type="ECO:0000256" key="3">
    <source>
        <dbReference type="ARBA" id="ARBA00022833"/>
    </source>
</evidence>
<dbReference type="PANTHER" id="PTHR13510">
    <property type="entry name" value="FYVE-FINGER-CONTAINING RAB5 EFFECTOR PROTEIN RABENOSYN-5-RELATED"/>
    <property type="match status" value="1"/>
</dbReference>
<accession>K3W6F0</accession>
<feature type="domain" description="FYVE-type" evidence="6">
    <location>
        <begin position="324"/>
        <end position="383"/>
    </location>
</feature>
<feature type="region of interest" description="Disordered" evidence="5">
    <location>
        <begin position="542"/>
        <end position="586"/>
    </location>
</feature>
<dbReference type="PROSITE" id="PS50178">
    <property type="entry name" value="ZF_FYVE"/>
    <property type="match status" value="1"/>
</dbReference>
<feature type="compositionally biased region" description="Low complexity" evidence="5">
    <location>
        <begin position="447"/>
        <end position="463"/>
    </location>
</feature>
<dbReference type="InterPro" id="IPR011011">
    <property type="entry name" value="Znf_FYVE_PHD"/>
</dbReference>
<evidence type="ECO:0000256" key="4">
    <source>
        <dbReference type="PROSITE-ProRule" id="PRU00091"/>
    </source>
</evidence>
<dbReference type="GO" id="GO:0008270">
    <property type="term" value="F:zinc ion binding"/>
    <property type="evidence" value="ECO:0007669"/>
    <property type="project" value="UniProtKB-KW"/>
</dbReference>
<keyword evidence="3" id="KW-0862">Zinc</keyword>
<dbReference type="AlphaFoldDB" id="K3W6F0"/>
<organism evidence="7 8">
    <name type="scientific">Globisporangium ultimum (strain ATCC 200006 / CBS 805.95 / DAOM BR144)</name>
    <name type="common">Pythium ultimum</name>
    <dbReference type="NCBI Taxonomy" id="431595"/>
    <lineage>
        <taxon>Eukaryota</taxon>
        <taxon>Sar</taxon>
        <taxon>Stramenopiles</taxon>
        <taxon>Oomycota</taxon>
        <taxon>Peronosporomycetes</taxon>
        <taxon>Pythiales</taxon>
        <taxon>Pythiaceae</taxon>
        <taxon>Globisporangium</taxon>
    </lineage>
</organism>
<dbReference type="EMBL" id="GL376636">
    <property type="status" value="NOT_ANNOTATED_CDS"/>
    <property type="molecule type" value="Genomic_DNA"/>
</dbReference>
<evidence type="ECO:0000313" key="8">
    <source>
        <dbReference type="Proteomes" id="UP000019132"/>
    </source>
</evidence>
<dbReference type="InParanoid" id="K3W6F0"/>
<dbReference type="InterPro" id="IPR017455">
    <property type="entry name" value="Znf_FYVE-rel"/>
</dbReference>
<feature type="region of interest" description="Disordered" evidence="5">
    <location>
        <begin position="404"/>
        <end position="481"/>
    </location>
</feature>
<dbReference type="InterPro" id="IPR052727">
    <property type="entry name" value="Rab4/Rab5_effector"/>
</dbReference>
<reference evidence="8" key="2">
    <citation type="submission" date="2010-04" db="EMBL/GenBank/DDBJ databases">
        <authorList>
            <person name="Buell R."/>
            <person name="Hamilton J."/>
            <person name="Hostetler J."/>
        </authorList>
    </citation>
    <scope>NUCLEOTIDE SEQUENCE [LARGE SCALE GENOMIC DNA]</scope>
    <source>
        <strain evidence="8">DAOM:BR144</strain>
    </source>
</reference>
<evidence type="ECO:0000256" key="1">
    <source>
        <dbReference type="ARBA" id="ARBA00022723"/>
    </source>
</evidence>
<feature type="compositionally biased region" description="Low complexity" evidence="5">
    <location>
        <begin position="505"/>
        <end position="517"/>
    </location>
</feature>
<evidence type="ECO:0000259" key="6">
    <source>
        <dbReference type="PROSITE" id="PS50178"/>
    </source>
</evidence>
<feature type="region of interest" description="Disordered" evidence="5">
    <location>
        <begin position="496"/>
        <end position="517"/>
    </location>
</feature>
<feature type="compositionally biased region" description="Polar residues" evidence="5">
    <location>
        <begin position="429"/>
        <end position="441"/>
    </location>
</feature>
<feature type="region of interest" description="Disordered" evidence="5">
    <location>
        <begin position="89"/>
        <end position="110"/>
    </location>
</feature>
<evidence type="ECO:0000313" key="7">
    <source>
        <dbReference type="EnsemblProtists" id="PYU1_T000541"/>
    </source>
</evidence>
<evidence type="ECO:0000256" key="5">
    <source>
        <dbReference type="SAM" id="MobiDB-lite"/>
    </source>
</evidence>
<name>K3W6F0_GLOUD</name>